<dbReference type="AlphaFoldDB" id="A0A845ABW1"/>
<dbReference type="GO" id="GO:0005886">
    <property type="term" value="C:plasma membrane"/>
    <property type="evidence" value="ECO:0007669"/>
    <property type="project" value="UniProtKB-SubCell"/>
</dbReference>
<accession>A0A845ABW1</accession>
<keyword evidence="4" id="KW-1185">Reference proteome</keyword>
<proteinExistence type="inferred from homology"/>
<feature type="chain" id="PRO_5033108403" evidence="2">
    <location>
        <begin position="24"/>
        <end position="485"/>
    </location>
</feature>
<comment type="caution">
    <text evidence="3">The sequence shown here is derived from an EMBL/GenBank/DDBJ whole genome shotgun (WGS) entry which is preliminary data.</text>
</comment>
<comment type="subcellular location">
    <subcellularLocation>
        <location evidence="2">Cell membrane</location>
        <topology evidence="2">Lipid-anchor</topology>
    </subcellularLocation>
</comment>
<evidence type="ECO:0000256" key="2">
    <source>
        <dbReference type="RuleBase" id="RU362097"/>
    </source>
</evidence>
<organism evidence="3 4">
    <name type="scientific">Altericroceibacterium indicum</name>
    <dbReference type="NCBI Taxonomy" id="374177"/>
    <lineage>
        <taxon>Bacteria</taxon>
        <taxon>Pseudomonadati</taxon>
        <taxon>Pseudomonadota</taxon>
        <taxon>Alphaproteobacteria</taxon>
        <taxon>Sphingomonadales</taxon>
        <taxon>Erythrobacteraceae</taxon>
        <taxon>Altericroceibacterium</taxon>
    </lineage>
</organism>
<dbReference type="EMBL" id="WTYQ01000004">
    <property type="protein sequence ID" value="MXP26733.1"/>
    <property type="molecule type" value="Genomic_DNA"/>
</dbReference>
<gene>
    <name evidence="3" type="ORF">GRI39_11870</name>
</gene>
<comment type="similarity">
    <text evidence="1 2">Belongs to the outer membrane factor (OMF) (TC 1.B.17) family.</text>
</comment>
<sequence>MRYLAIPASLLLLSACTVGPNYGGPPQIGSASGKAGNGFVRGGEAVLKQEPSLAAWWENFNDPILNQLEQMAIAGSPDLDVARARLNQARASLRLEEVSGTPTVGAQAVYSHIRVPGLSLGGNEGDTASDGESGSKTNNYNIYNLGLQANWELDLFGGQRRKTEAASAKLDAADAAVADAQVSLTSAVAQAYFNLRDRQHRLELARDIANQRQTQLDLTQQRYEHGTGSKVDVDQAHTALEQAQSDLSPLQIEAASFANALAVLTGQVPGAVDSIVEPSAEIPLPPAQVAVGDPASLIRRRPDIRMAERQLAASNAQIGVAEAAQFPSLSFLGILGVGGTSISDLSNLDDFAAVALPRLTWNFLDFGRSKANVRQAKAANDEASANYRSTVLNALKDVEDSLASFGHRREMVARLARAEQSSARAVTLTQQRFEAGTVSRLQLLDAQNQHLILRQALVSAQAGLAESFVSVEKALGLGWEEGSQK</sequence>
<dbReference type="Gene3D" id="2.20.200.10">
    <property type="entry name" value="Outer membrane efflux proteins (OEP)"/>
    <property type="match status" value="1"/>
</dbReference>
<feature type="signal peptide" evidence="2">
    <location>
        <begin position="1"/>
        <end position="23"/>
    </location>
</feature>
<dbReference type="PROSITE" id="PS51257">
    <property type="entry name" value="PROKAR_LIPOPROTEIN"/>
    <property type="match status" value="1"/>
</dbReference>
<keyword evidence="2" id="KW-0449">Lipoprotein</keyword>
<protein>
    <submittedName>
        <fullName evidence="3">Efflux transporter outer membrane subunit</fullName>
    </submittedName>
</protein>
<evidence type="ECO:0000313" key="4">
    <source>
        <dbReference type="Proteomes" id="UP000460561"/>
    </source>
</evidence>
<dbReference type="Proteomes" id="UP000460561">
    <property type="component" value="Unassembled WGS sequence"/>
</dbReference>
<dbReference type="Gene3D" id="1.20.1600.10">
    <property type="entry name" value="Outer membrane efflux proteins (OEP)"/>
    <property type="match status" value="1"/>
</dbReference>
<keyword evidence="2" id="KW-0732">Signal</keyword>
<evidence type="ECO:0000313" key="3">
    <source>
        <dbReference type="EMBL" id="MXP26733.1"/>
    </source>
</evidence>
<dbReference type="InterPro" id="IPR003423">
    <property type="entry name" value="OMP_efflux"/>
</dbReference>
<keyword evidence="2" id="KW-0564">Palmitate</keyword>
<reference evidence="3 4" key="1">
    <citation type="submission" date="2019-12" db="EMBL/GenBank/DDBJ databases">
        <title>Genomic-based taxomic classification of the family Erythrobacteraceae.</title>
        <authorList>
            <person name="Xu L."/>
        </authorList>
    </citation>
    <scope>NUCLEOTIDE SEQUENCE [LARGE SCALE GENOMIC DNA]</scope>
    <source>
        <strain evidence="3 4">DSM 18604</strain>
    </source>
</reference>
<keyword evidence="2" id="KW-0472">Membrane</keyword>
<dbReference type="RefSeq" id="WP_160739930.1">
    <property type="nucleotide sequence ID" value="NZ_WTYQ01000004.1"/>
</dbReference>
<dbReference type="PANTHER" id="PTHR30203">
    <property type="entry name" value="OUTER MEMBRANE CATION EFFLUX PROTEIN"/>
    <property type="match status" value="1"/>
</dbReference>
<dbReference type="SUPFAM" id="SSF56954">
    <property type="entry name" value="Outer membrane efflux proteins (OEP)"/>
    <property type="match status" value="1"/>
</dbReference>
<evidence type="ECO:0000256" key="1">
    <source>
        <dbReference type="ARBA" id="ARBA00007613"/>
    </source>
</evidence>
<dbReference type="PANTHER" id="PTHR30203:SF25">
    <property type="entry name" value="OUTER MEMBRANE PROTEIN-RELATED"/>
    <property type="match status" value="1"/>
</dbReference>
<dbReference type="InterPro" id="IPR010131">
    <property type="entry name" value="MdtP/NodT-like"/>
</dbReference>
<dbReference type="Pfam" id="PF02321">
    <property type="entry name" value="OEP"/>
    <property type="match status" value="2"/>
</dbReference>
<keyword evidence="2" id="KW-0812">Transmembrane</keyword>
<dbReference type="GO" id="GO:0015562">
    <property type="term" value="F:efflux transmembrane transporter activity"/>
    <property type="evidence" value="ECO:0007669"/>
    <property type="project" value="InterPro"/>
</dbReference>
<dbReference type="NCBIfam" id="TIGR01845">
    <property type="entry name" value="outer_NodT"/>
    <property type="match status" value="1"/>
</dbReference>
<name>A0A845ABW1_9SPHN</name>
<dbReference type="OrthoDB" id="7181739at2"/>
<keyword evidence="2" id="KW-1134">Transmembrane beta strand</keyword>